<organism evidence="1 2">
    <name type="scientific">Gracilariopsis chorda</name>
    <dbReference type="NCBI Taxonomy" id="448386"/>
    <lineage>
        <taxon>Eukaryota</taxon>
        <taxon>Rhodophyta</taxon>
        <taxon>Florideophyceae</taxon>
        <taxon>Rhodymeniophycidae</taxon>
        <taxon>Gracilariales</taxon>
        <taxon>Gracilariaceae</taxon>
        <taxon>Gracilariopsis</taxon>
    </lineage>
</organism>
<dbReference type="Proteomes" id="UP000247409">
    <property type="component" value="Unassembled WGS sequence"/>
</dbReference>
<evidence type="ECO:0000313" key="1">
    <source>
        <dbReference type="EMBL" id="PXF40054.1"/>
    </source>
</evidence>
<reference evidence="1 2" key="1">
    <citation type="journal article" date="2018" name="Mol. Biol. Evol.">
        <title>Analysis of the draft genome of the red seaweed Gracilariopsis chorda provides insights into genome size evolution in Rhodophyta.</title>
        <authorList>
            <person name="Lee J."/>
            <person name="Yang E.C."/>
            <person name="Graf L."/>
            <person name="Yang J.H."/>
            <person name="Qiu H."/>
            <person name="Zel Zion U."/>
            <person name="Chan C.X."/>
            <person name="Stephens T.G."/>
            <person name="Weber A.P.M."/>
            <person name="Boo G.H."/>
            <person name="Boo S.M."/>
            <person name="Kim K.M."/>
            <person name="Shin Y."/>
            <person name="Jung M."/>
            <person name="Lee S.J."/>
            <person name="Yim H.S."/>
            <person name="Lee J.H."/>
            <person name="Bhattacharya D."/>
            <person name="Yoon H.S."/>
        </authorList>
    </citation>
    <scope>NUCLEOTIDE SEQUENCE [LARGE SCALE GENOMIC DNA]</scope>
    <source>
        <strain evidence="1 2">SKKU-2015</strain>
        <tissue evidence="1">Whole body</tissue>
    </source>
</reference>
<gene>
    <name evidence="1" type="ORF">BWQ96_10236</name>
</gene>
<evidence type="ECO:0000313" key="2">
    <source>
        <dbReference type="Proteomes" id="UP000247409"/>
    </source>
</evidence>
<sequence>MVHEVQPEMGWVGEGTPKRSGGRLIFGCGEWVRLPPGFNKHLPTLGLVDGSELCGTFYPHREAQPCAPYRTFDVVDDVIETSRISQPNGSGLGSNLLLPVFR</sequence>
<keyword evidence="2" id="KW-1185">Reference proteome</keyword>
<accession>A0A2V3ID99</accession>
<proteinExistence type="predicted"/>
<comment type="caution">
    <text evidence="1">The sequence shown here is derived from an EMBL/GenBank/DDBJ whole genome shotgun (WGS) entry which is preliminary data.</text>
</comment>
<name>A0A2V3ID99_9FLOR</name>
<dbReference type="EMBL" id="NBIV01000370">
    <property type="protein sequence ID" value="PXF40054.1"/>
    <property type="molecule type" value="Genomic_DNA"/>
</dbReference>
<dbReference type="AlphaFoldDB" id="A0A2V3ID99"/>
<protein>
    <submittedName>
        <fullName evidence="1">Uncharacterized protein</fullName>
    </submittedName>
</protein>